<dbReference type="InterPro" id="IPR058652">
    <property type="entry name" value="VapC50_C"/>
</dbReference>
<dbReference type="AlphaFoldDB" id="A0A1X1YK42"/>
<evidence type="ECO:0000313" key="8">
    <source>
        <dbReference type="Proteomes" id="UP000193866"/>
    </source>
</evidence>
<dbReference type="Proteomes" id="UP000193866">
    <property type="component" value="Unassembled WGS sequence"/>
</dbReference>
<dbReference type="RefSeq" id="WP_085264396.1">
    <property type="nucleotide sequence ID" value="NZ_JACKVG010000012.1"/>
</dbReference>
<dbReference type="Pfam" id="PF13470">
    <property type="entry name" value="PIN_3"/>
    <property type="match status" value="1"/>
</dbReference>
<proteinExistence type="predicted"/>
<evidence type="ECO:0000256" key="2">
    <source>
        <dbReference type="ARBA" id="ARBA00022723"/>
    </source>
</evidence>
<organism evidence="7 8">
    <name type="scientific">Mycolicibacter longobardus</name>
    <dbReference type="NCBI Taxonomy" id="1108812"/>
    <lineage>
        <taxon>Bacteria</taxon>
        <taxon>Bacillati</taxon>
        <taxon>Actinomycetota</taxon>
        <taxon>Actinomycetes</taxon>
        <taxon>Mycobacteriales</taxon>
        <taxon>Mycobacteriaceae</taxon>
        <taxon>Mycolicibacter</taxon>
    </lineage>
</organism>
<gene>
    <name evidence="7" type="ORF">AWC16_10295</name>
</gene>
<protein>
    <submittedName>
        <fullName evidence="7">Uncharacterized protein</fullName>
    </submittedName>
</protein>
<accession>A0A1X1YK42</accession>
<evidence type="ECO:0000259" key="6">
    <source>
        <dbReference type="Pfam" id="PF26343"/>
    </source>
</evidence>
<feature type="domain" description="PIN" evidence="5">
    <location>
        <begin position="5"/>
        <end position="111"/>
    </location>
</feature>
<evidence type="ECO:0000313" key="7">
    <source>
        <dbReference type="EMBL" id="ORW11486.1"/>
    </source>
</evidence>
<keyword evidence="1" id="KW-0540">Nuclease</keyword>
<dbReference type="OrthoDB" id="113459at2"/>
<comment type="caution">
    <text evidence="7">The sequence shown here is derived from an EMBL/GenBank/DDBJ whole genome shotgun (WGS) entry which is preliminary data.</text>
</comment>
<keyword evidence="3" id="KW-0378">Hydrolase</keyword>
<reference evidence="7 8" key="1">
    <citation type="submission" date="2016-01" db="EMBL/GenBank/DDBJ databases">
        <title>The new phylogeny of the genus Mycobacterium.</title>
        <authorList>
            <person name="Tarcisio F."/>
            <person name="Conor M."/>
            <person name="Antonella G."/>
            <person name="Elisabetta G."/>
            <person name="Giulia F.S."/>
            <person name="Sara T."/>
            <person name="Anna F."/>
            <person name="Clotilde B."/>
            <person name="Roberto B."/>
            <person name="Veronica D.S."/>
            <person name="Fabio R."/>
            <person name="Monica P."/>
            <person name="Olivier J."/>
            <person name="Enrico T."/>
            <person name="Nicola S."/>
        </authorList>
    </citation>
    <scope>NUCLEOTIDE SEQUENCE [LARGE SCALE GENOMIC DNA]</scope>
    <source>
        <strain evidence="7 8">DSM 45394</strain>
    </source>
</reference>
<keyword evidence="8" id="KW-1185">Reference proteome</keyword>
<evidence type="ECO:0000259" key="5">
    <source>
        <dbReference type="Pfam" id="PF13470"/>
    </source>
</evidence>
<evidence type="ECO:0000256" key="1">
    <source>
        <dbReference type="ARBA" id="ARBA00022722"/>
    </source>
</evidence>
<keyword evidence="2" id="KW-0479">Metal-binding</keyword>
<name>A0A1X1YK42_9MYCO</name>
<feature type="domain" description="VapC50 C-terminal" evidence="6">
    <location>
        <begin position="129"/>
        <end position="182"/>
    </location>
</feature>
<dbReference type="GO" id="GO:0004518">
    <property type="term" value="F:nuclease activity"/>
    <property type="evidence" value="ECO:0007669"/>
    <property type="project" value="UniProtKB-KW"/>
</dbReference>
<sequence length="187" mass="20608">MTFVVLYDANVLYPSTMRDVLIRVAQLGVFQARWSEMILNEALGNLAKNRPDLSRDLLDRTRTLMNQAVPDCLIDGFEPLIEELNLPDADDRHVLAAAITGQARVIVTINLKDFPSSELARYGIEAKHPDAFLQDVIAVAGPRVRQAVTDAAAACRNPPLTPGDIIDRLERDGMPISAALLRGQVEH</sequence>
<dbReference type="InterPro" id="IPR002716">
    <property type="entry name" value="PIN_dom"/>
</dbReference>
<dbReference type="GO" id="GO:0016787">
    <property type="term" value="F:hydrolase activity"/>
    <property type="evidence" value="ECO:0007669"/>
    <property type="project" value="UniProtKB-KW"/>
</dbReference>
<evidence type="ECO:0000256" key="4">
    <source>
        <dbReference type="ARBA" id="ARBA00022842"/>
    </source>
</evidence>
<dbReference type="Pfam" id="PF26343">
    <property type="entry name" value="VapC50_C"/>
    <property type="match status" value="1"/>
</dbReference>
<dbReference type="EMBL" id="LQPG01000017">
    <property type="protein sequence ID" value="ORW11486.1"/>
    <property type="molecule type" value="Genomic_DNA"/>
</dbReference>
<dbReference type="GO" id="GO:0046872">
    <property type="term" value="F:metal ion binding"/>
    <property type="evidence" value="ECO:0007669"/>
    <property type="project" value="UniProtKB-KW"/>
</dbReference>
<keyword evidence="4" id="KW-0460">Magnesium</keyword>
<evidence type="ECO:0000256" key="3">
    <source>
        <dbReference type="ARBA" id="ARBA00022801"/>
    </source>
</evidence>
<dbReference type="STRING" id="1108812.AWC16_10295"/>